<dbReference type="Proteomes" id="UP000234891">
    <property type="component" value="Unassembled WGS sequence"/>
</dbReference>
<evidence type="ECO:0000313" key="4">
    <source>
        <dbReference type="EMBL" id="PLT87033.1"/>
    </source>
</evidence>
<dbReference type="EMBL" id="NIHS01000011">
    <property type="protein sequence ID" value="PLT72721.1"/>
    <property type="molecule type" value="Genomic_DNA"/>
</dbReference>
<dbReference type="InterPro" id="IPR036721">
    <property type="entry name" value="RCK_C_sf"/>
</dbReference>
<name>A0A2N5PC50_MEDGN</name>
<dbReference type="GO" id="GO:0008324">
    <property type="term" value="F:monoatomic cation transmembrane transporter activity"/>
    <property type="evidence" value="ECO:0007669"/>
    <property type="project" value="InterPro"/>
</dbReference>
<dbReference type="InterPro" id="IPR050721">
    <property type="entry name" value="Trk_Ktr_HKT_K-transport"/>
</dbReference>
<evidence type="ECO:0000259" key="1">
    <source>
        <dbReference type="PROSITE" id="PS51201"/>
    </source>
</evidence>
<dbReference type="Gene3D" id="3.30.70.1450">
    <property type="entry name" value="Regulator of K+ conductance, C-terminal domain"/>
    <property type="match status" value="1"/>
</dbReference>
<dbReference type="InterPro" id="IPR003148">
    <property type="entry name" value="RCK_N"/>
</dbReference>
<proteinExistence type="predicted"/>
<evidence type="ECO:0000313" key="3">
    <source>
        <dbReference type="EMBL" id="PLT72721.1"/>
    </source>
</evidence>
<dbReference type="Gene3D" id="3.40.50.720">
    <property type="entry name" value="NAD(P)-binding Rossmann-like Domain"/>
    <property type="match status" value="1"/>
</dbReference>
<evidence type="ECO:0000313" key="5">
    <source>
        <dbReference type="Proteomes" id="UP000234840"/>
    </source>
</evidence>
<dbReference type="Pfam" id="PF02080">
    <property type="entry name" value="TrkA_C"/>
    <property type="match status" value="1"/>
</dbReference>
<dbReference type="PANTHER" id="PTHR43833:SF7">
    <property type="entry name" value="KTR SYSTEM POTASSIUM UPTAKE PROTEIN C"/>
    <property type="match status" value="1"/>
</dbReference>
<dbReference type="GO" id="GO:0006813">
    <property type="term" value="P:potassium ion transport"/>
    <property type="evidence" value="ECO:0007669"/>
    <property type="project" value="InterPro"/>
</dbReference>
<evidence type="ECO:0000313" key="6">
    <source>
        <dbReference type="Proteomes" id="UP000234891"/>
    </source>
</evidence>
<dbReference type="Pfam" id="PF02254">
    <property type="entry name" value="TrkA_N"/>
    <property type="match status" value="1"/>
</dbReference>
<dbReference type="PROSITE" id="PS51201">
    <property type="entry name" value="RCK_N"/>
    <property type="match status" value="1"/>
</dbReference>
<accession>A0A2N5PC50</accession>
<dbReference type="AlphaFoldDB" id="A0A2N5PC50"/>
<dbReference type="SUPFAM" id="SSF116726">
    <property type="entry name" value="TrkA C-terminal domain-like"/>
    <property type="match status" value="1"/>
</dbReference>
<sequence>MKKQFAVFGLGSFGRSVALTLENLGCDVVVVDKSYEKIQEISDMVSYAMRADVSDPDALHALGGRNLDGAVVAVSESLEASIMATIISKEMGIPYVLAKAKDELQGAILEKVGADAIAYPECDMGERVAKSLMSTAFTDWIELSSEYSMAEVAIPEKWVGKSLSELKIREQYGINAVGIIQGEKVEVTLDPYAPLPKDAILILIGATAVLEKFHTWK</sequence>
<dbReference type="RefSeq" id="WP_101870627.1">
    <property type="nucleotide sequence ID" value="NZ_CAXSWW010000014.1"/>
</dbReference>
<dbReference type="Proteomes" id="UP000234840">
    <property type="component" value="Unassembled WGS sequence"/>
</dbReference>
<comment type="caution">
    <text evidence="3">The sequence shown here is derived from an EMBL/GenBank/DDBJ whole genome shotgun (WGS) entry which is preliminary data.</text>
</comment>
<reference evidence="5 6" key="1">
    <citation type="journal article" date="2017" name="Genome Med.">
        <title>A novel Ruminococcus gnavus clade enriched in inflammatory bowel disease patients.</title>
        <authorList>
            <person name="Hall A.B."/>
            <person name="Yassour M."/>
            <person name="Sauk J."/>
            <person name="Garner A."/>
            <person name="Jiang X."/>
            <person name="Arthur T."/>
            <person name="Lagoudas G.K."/>
            <person name="Vatanen T."/>
            <person name="Fornelos N."/>
            <person name="Wilson R."/>
            <person name="Bertha M."/>
            <person name="Cohen M."/>
            <person name="Garber J."/>
            <person name="Khalili H."/>
            <person name="Gevers D."/>
            <person name="Ananthakrishnan A.N."/>
            <person name="Kugathasan S."/>
            <person name="Lander E.S."/>
            <person name="Blainey P."/>
            <person name="Vlamakis H."/>
            <person name="Xavier R.J."/>
            <person name="Huttenhower C."/>
        </authorList>
    </citation>
    <scope>NUCLEOTIDE SEQUENCE [LARGE SCALE GENOMIC DNA]</scope>
    <source>
        <strain evidence="3 6">RJX1124</strain>
        <strain evidence="4 5">RJX1128</strain>
    </source>
</reference>
<dbReference type="InterPro" id="IPR036291">
    <property type="entry name" value="NAD(P)-bd_dom_sf"/>
</dbReference>
<feature type="domain" description="RCK C-terminal" evidence="2">
    <location>
        <begin position="138"/>
        <end position="217"/>
    </location>
</feature>
<feature type="domain" description="RCK N-terminal" evidence="1">
    <location>
        <begin position="2"/>
        <end position="119"/>
    </location>
</feature>
<dbReference type="EMBL" id="NIHW01000016">
    <property type="protein sequence ID" value="PLT87033.1"/>
    <property type="molecule type" value="Genomic_DNA"/>
</dbReference>
<dbReference type="SUPFAM" id="SSF51735">
    <property type="entry name" value="NAD(P)-binding Rossmann-fold domains"/>
    <property type="match status" value="1"/>
</dbReference>
<organism evidence="3 6">
    <name type="scientific">Mediterraneibacter gnavus</name>
    <name type="common">Ruminococcus gnavus</name>
    <dbReference type="NCBI Taxonomy" id="33038"/>
    <lineage>
        <taxon>Bacteria</taxon>
        <taxon>Bacillati</taxon>
        <taxon>Bacillota</taxon>
        <taxon>Clostridia</taxon>
        <taxon>Lachnospirales</taxon>
        <taxon>Lachnospiraceae</taxon>
        <taxon>Mediterraneibacter</taxon>
    </lineage>
</organism>
<dbReference type="InterPro" id="IPR006037">
    <property type="entry name" value="RCK_C"/>
</dbReference>
<dbReference type="PROSITE" id="PS51202">
    <property type="entry name" value="RCK_C"/>
    <property type="match status" value="1"/>
</dbReference>
<gene>
    <name evidence="4" type="ORF">CDL20_07845</name>
    <name evidence="3" type="ORF">CDL26_08035</name>
</gene>
<protein>
    <submittedName>
        <fullName evidence="3">Potassium uptake system protein</fullName>
    </submittedName>
</protein>
<dbReference type="PANTHER" id="PTHR43833">
    <property type="entry name" value="POTASSIUM CHANNEL PROTEIN 2-RELATED-RELATED"/>
    <property type="match status" value="1"/>
</dbReference>
<evidence type="ECO:0000259" key="2">
    <source>
        <dbReference type="PROSITE" id="PS51202"/>
    </source>
</evidence>